<dbReference type="HOGENOM" id="CLU_010194_2_6_1"/>
<dbReference type="STRING" id="1442368.A0A0D2HN38"/>
<gene>
    <name evidence="4" type="ORF">Z517_01252</name>
</gene>
<dbReference type="SUPFAM" id="SSF51735">
    <property type="entry name" value="NAD(P)-binding Rossmann-fold domains"/>
    <property type="match status" value="1"/>
</dbReference>
<dbReference type="InterPro" id="IPR002347">
    <property type="entry name" value="SDR_fam"/>
</dbReference>
<evidence type="ECO:0000313" key="4">
    <source>
        <dbReference type="EMBL" id="KIW85859.1"/>
    </source>
</evidence>
<evidence type="ECO:0008006" key="6">
    <source>
        <dbReference type="Google" id="ProtNLM"/>
    </source>
</evidence>
<dbReference type="OrthoDB" id="37659at2759"/>
<dbReference type="Gene3D" id="3.40.50.720">
    <property type="entry name" value="NAD(P)-binding Rossmann-like Domain"/>
    <property type="match status" value="1"/>
</dbReference>
<comment type="similarity">
    <text evidence="1">Belongs to the short-chain dehydrogenases/reductases (SDR) family.</text>
</comment>
<name>A0A0D2HN38_9EURO</name>
<evidence type="ECO:0000256" key="2">
    <source>
        <dbReference type="ARBA" id="ARBA00022857"/>
    </source>
</evidence>
<dbReference type="PANTHER" id="PTHR43669">
    <property type="entry name" value="5-KETO-D-GLUCONATE 5-REDUCTASE"/>
    <property type="match status" value="1"/>
</dbReference>
<dbReference type="PRINTS" id="PR00081">
    <property type="entry name" value="GDHRDH"/>
</dbReference>
<dbReference type="Proteomes" id="UP000053029">
    <property type="component" value="Unassembled WGS sequence"/>
</dbReference>
<organism evidence="4 5">
    <name type="scientific">Fonsecaea pedrosoi CBS 271.37</name>
    <dbReference type="NCBI Taxonomy" id="1442368"/>
    <lineage>
        <taxon>Eukaryota</taxon>
        <taxon>Fungi</taxon>
        <taxon>Dikarya</taxon>
        <taxon>Ascomycota</taxon>
        <taxon>Pezizomycotina</taxon>
        <taxon>Eurotiomycetes</taxon>
        <taxon>Chaetothyriomycetidae</taxon>
        <taxon>Chaetothyriales</taxon>
        <taxon>Herpotrichiellaceae</taxon>
        <taxon>Fonsecaea</taxon>
    </lineage>
</organism>
<keyword evidence="3" id="KW-0560">Oxidoreductase</keyword>
<proteinExistence type="inferred from homology"/>
<keyword evidence="2" id="KW-0521">NADP</keyword>
<reference evidence="4 5" key="1">
    <citation type="submission" date="2015-01" db="EMBL/GenBank/DDBJ databases">
        <title>The Genome Sequence of Fonsecaea pedrosoi CBS 271.37.</title>
        <authorList>
            <consortium name="The Broad Institute Genomics Platform"/>
            <person name="Cuomo C."/>
            <person name="de Hoog S."/>
            <person name="Gorbushina A."/>
            <person name="Stielow B."/>
            <person name="Teixiera M."/>
            <person name="Abouelleil A."/>
            <person name="Chapman S.B."/>
            <person name="Priest M."/>
            <person name="Young S.K."/>
            <person name="Wortman J."/>
            <person name="Nusbaum C."/>
            <person name="Birren B."/>
        </authorList>
    </citation>
    <scope>NUCLEOTIDE SEQUENCE [LARGE SCALE GENOMIC DNA]</scope>
    <source>
        <strain evidence="4 5">CBS 271.37</strain>
    </source>
</reference>
<sequence length="260" mass="28629">MAFPYKRALIVGATAGIGAAMADHLIHQGVKVIAVGRRQQRLDTFVERHGRDKAGAIRFDIRERDKMDDFVRDVTDTYPDLDCVFLNAGVQSIIDLSRPDKVDLAAFHSEVEANFSSFVDLTMKFLPFLMNKQTQTSLIFTGSNLAIIPASIMPAYSASKAALAAFVLCLRDQLRNSTVKVIEISPPPVQTELHDYMGADKGRALGMPIDKFTQAAYDGLVSGNDQIVIGAVGSAETFNDVVEKRRTLFQNLAKMMRGEK</sequence>
<keyword evidence="5" id="KW-1185">Reference proteome</keyword>
<dbReference type="GeneID" id="25300742"/>
<dbReference type="EMBL" id="KN846969">
    <property type="protein sequence ID" value="KIW85859.1"/>
    <property type="molecule type" value="Genomic_DNA"/>
</dbReference>
<evidence type="ECO:0000256" key="3">
    <source>
        <dbReference type="ARBA" id="ARBA00023002"/>
    </source>
</evidence>
<evidence type="ECO:0000256" key="1">
    <source>
        <dbReference type="ARBA" id="ARBA00006484"/>
    </source>
</evidence>
<evidence type="ECO:0000313" key="5">
    <source>
        <dbReference type="Proteomes" id="UP000053029"/>
    </source>
</evidence>
<dbReference type="InterPro" id="IPR020904">
    <property type="entry name" value="Sc_DH/Rdtase_CS"/>
</dbReference>
<dbReference type="AlphaFoldDB" id="A0A0D2HN38"/>
<protein>
    <recommendedName>
        <fullName evidence="6">Oxidoreductase</fullName>
    </recommendedName>
</protein>
<dbReference type="Pfam" id="PF00106">
    <property type="entry name" value="adh_short"/>
    <property type="match status" value="1"/>
</dbReference>
<dbReference type="RefSeq" id="XP_013289667.1">
    <property type="nucleotide sequence ID" value="XM_013434213.1"/>
</dbReference>
<dbReference type="GO" id="GO:0016491">
    <property type="term" value="F:oxidoreductase activity"/>
    <property type="evidence" value="ECO:0007669"/>
    <property type="project" value="UniProtKB-KW"/>
</dbReference>
<accession>A0A0D2HN38</accession>
<dbReference type="VEuPathDB" id="FungiDB:Z517_01252"/>
<dbReference type="PANTHER" id="PTHR43669:SF15">
    <property type="entry name" value="OXIDOREDUCTASE, SHORT-CHAIN DEHYDROGENASE_REDUCTASE FAMILY (AFU_ORTHOLOGUE AFUA_1G01330)"/>
    <property type="match status" value="1"/>
</dbReference>
<dbReference type="PROSITE" id="PS00061">
    <property type="entry name" value="ADH_SHORT"/>
    <property type="match status" value="1"/>
</dbReference>
<dbReference type="InterPro" id="IPR036291">
    <property type="entry name" value="NAD(P)-bd_dom_sf"/>
</dbReference>